<dbReference type="PANTHER" id="PTHR23235">
    <property type="entry name" value="KRUEPPEL-LIKE TRANSCRIPTION FACTOR"/>
    <property type="match status" value="1"/>
</dbReference>
<name>A0A8J6G7C8_MICOH</name>
<dbReference type="AlphaFoldDB" id="A0A8J6G7C8"/>
<dbReference type="GO" id="GO:0008270">
    <property type="term" value="F:zinc ion binding"/>
    <property type="evidence" value="ECO:0007669"/>
    <property type="project" value="UniProtKB-KW"/>
</dbReference>
<evidence type="ECO:0000256" key="6">
    <source>
        <dbReference type="ARBA" id="ARBA00023125"/>
    </source>
</evidence>
<feature type="domain" description="C2H2-type" evidence="11">
    <location>
        <begin position="259"/>
        <end position="288"/>
    </location>
</feature>
<protein>
    <submittedName>
        <fullName evidence="12">Krueppel-like factor 3</fullName>
    </submittedName>
</protein>
<evidence type="ECO:0000256" key="2">
    <source>
        <dbReference type="ARBA" id="ARBA00022723"/>
    </source>
</evidence>
<feature type="domain" description="C2H2-type" evidence="11">
    <location>
        <begin position="319"/>
        <end position="346"/>
    </location>
</feature>
<gene>
    <name evidence="12" type="ORF">LTLLF_177755</name>
</gene>
<comment type="caution">
    <text evidence="12">The sequence shown here is derived from an EMBL/GenBank/DDBJ whole genome shotgun (WGS) entry which is preliminary data.</text>
</comment>
<dbReference type="InterPro" id="IPR036236">
    <property type="entry name" value="Znf_C2H2_sf"/>
</dbReference>
<feature type="region of interest" description="Disordered" evidence="10">
    <location>
        <begin position="158"/>
        <end position="206"/>
    </location>
</feature>
<evidence type="ECO:0000259" key="11">
    <source>
        <dbReference type="PROSITE" id="PS50157"/>
    </source>
</evidence>
<dbReference type="PROSITE" id="PS50157">
    <property type="entry name" value="ZINC_FINGER_C2H2_2"/>
    <property type="match status" value="3"/>
</dbReference>
<keyword evidence="4 9" id="KW-0863">Zinc-finger</keyword>
<dbReference type="GO" id="GO:0005634">
    <property type="term" value="C:nucleus"/>
    <property type="evidence" value="ECO:0007669"/>
    <property type="project" value="UniProtKB-SubCell"/>
</dbReference>
<evidence type="ECO:0000256" key="4">
    <source>
        <dbReference type="ARBA" id="ARBA00022771"/>
    </source>
</evidence>
<dbReference type="SUPFAM" id="SSF57667">
    <property type="entry name" value="beta-beta-alpha zinc fingers"/>
    <property type="match status" value="2"/>
</dbReference>
<keyword evidence="7" id="KW-0804">Transcription</keyword>
<evidence type="ECO:0000256" key="5">
    <source>
        <dbReference type="ARBA" id="ARBA00022833"/>
    </source>
</evidence>
<organism evidence="12 13">
    <name type="scientific">Microtus ochrogaster</name>
    <name type="common">Prairie vole</name>
    <dbReference type="NCBI Taxonomy" id="79684"/>
    <lineage>
        <taxon>Eukaryota</taxon>
        <taxon>Metazoa</taxon>
        <taxon>Chordata</taxon>
        <taxon>Craniata</taxon>
        <taxon>Vertebrata</taxon>
        <taxon>Euteleostomi</taxon>
        <taxon>Mammalia</taxon>
        <taxon>Eutheria</taxon>
        <taxon>Euarchontoglires</taxon>
        <taxon>Glires</taxon>
        <taxon>Rodentia</taxon>
        <taxon>Myomorpha</taxon>
        <taxon>Muroidea</taxon>
        <taxon>Cricetidae</taxon>
        <taxon>Arvicolinae</taxon>
        <taxon>Microtus</taxon>
    </lineage>
</organism>
<dbReference type="GO" id="GO:0000978">
    <property type="term" value="F:RNA polymerase II cis-regulatory region sequence-specific DNA binding"/>
    <property type="evidence" value="ECO:0007669"/>
    <property type="project" value="TreeGrafter"/>
</dbReference>
<evidence type="ECO:0000256" key="3">
    <source>
        <dbReference type="ARBA" id="ARBA00022737"/>
    </source>
</evidence>
<comment type="subcellular location">
    <subcellularLocation>
        <location evidence="1">Nucleus</location>
    </subcellularLocation>
</comment>
<dbReference type="Pfam" id="PF00096">
    <property type="entry name" value="zf-C2H2"/>
    <property type="match status" value="3"/>
</dbReference>
<keyword evidence="3" id="KW-0677">Repeat</keyword>
<dbReference type="Gene3D" id="3.30.160.60">
    <property type="entry name" value="Classic Zinc Finger"/>
    <property type="match status" value="3"/>
</dbReference>
<evidence type="ECO:0000256" key="1">
    <source>
        <dbReference type="ARBA" id="ARBA00004123"/>
    </source>
</evidence>
<evidence type="ECO:0000256" key="9">
    <source>
        <dbReference type="PROSITE-ProRule" id="PRU00042"/>
    </source>
</evidence>
<accession>A0A8J6G7C8</accession>
<dbReference type="FunFam" id="3.30.160.60:FF:000125">
    <property type="entry name" value="Putative zinc finger protein 143"/>
    <property type="match status" value="1"/>
</dbReference>
<keyword evidence="6" id="KW-0238">DNA-binding</keyword>
<evidence type="ECO:0000256" key="8">
    <source>
        <dbReference type="ARBA" id="ARBA00023242"/>
    </source>
</evidence>
<dbReference type="Proteomes" id="UP000710432">
    <property type="component" value="Unassembled WGS sequence"/>
</dbReference>
<dbReference type="FunFam" id="3.30.160.60:FF:000446">
    <property type="entry name" value="Zinc finger protein"/>
    <property type="match status" value="1"/>
</dbReference>
<dbReference type="InterPro" id="IPR013087">
    <property type="entry name" value="Znf_C2H2_type"/>
</dbReference>
<feature type="compositionally biased region" description="Polar residues" evidence="10">
    <location>
        <begin position="168"/>
        <end position="204"/>
    </location>
</feature>
<evidence type="ECO:0000313" key="13">
    <source>
        <dbReference type="Proteomes" id="UP000710432"/>
    </source>
</evidence>
<evidence type="ECO:0000313" key="12">
    <source>
        <dbReference type="EMBL" id="KAH0505504.1"/>
    </source>
</evidence>
<dbReference type="SMART" id="SM00355">
    <property type="entry name" value="ZnF_C2H2"/>
    <property type="match status" value="3"/>
</dbReference>
<evidence type="ECO:0000256" key="7">
    <source>
        <dbReference type="ARBA" id="ARBA00023163"/>
    </source>
</evidence>
<keyword evidence="8" id="KW-0539">Nucleus</keyword>
<dbReference type="PANTHER" id="PTHR23235:SF156">
    <property type="entry name" value="KRUPPEL-LIKE FACTOR 18"/>
    <property type="match status" value="1"/>
</dbReference>
<dbReference type="GO" id="GO:0000981">
    <property type="term" value="F:DNA-binding transcription factor activity, RNA polymerase II-specific"/>
    <property type="evidence" value="ECO:0007669"/>
    <property type="project" value="TreeGrafter"/>
</dbReference>
<feature type="domain" description="C2H2-type" evidence="11">
    <location>
        <begin position="289"/>
        <end position="318"/>
    </location>
</feature>
<keyword evidence="2" id="KW-0479">Metal-binding</keyword>
<proteinExistence type="predicted"/>
<dbReference type="PROSITE" id="PS00028">
    <property type="entry name" value="ZINC_FINGER_C2H2_1"/>
    <property type="match status" value="2"/>
</dbReference>
<evidence type="ECO:0000256" key="10">
    <source>
        <dbReference type="SAM" id="MobiDB-lite"/>
    </source>
</evidence>
<dbReference type="EMBL" id="JAATJU010024500">
    <property type="protein sequence ID" value="KAH0505504.1"/>
    <property type="molecule type" value="Genomic_DNA"/>
</dbReference>
<reference evidence="12" key="1">
    <citation type="submission" date="2020-03" db="EMBL/GenBank/DDBJ databases">
        <title>Studies in the Genomics of Life Span.</title>
        <authorList>
            <person name="Glass D."/>
        </authorList>
    </citation>
    <scope>NUCLEOTIDE SEQUENCE</scope>
    <source>
        <strain evidence="12">LTLLF</strain>
        <tissue evidence="12">Muscle</tissue>
    </source>
</reference>
<keyword evidence="5" id="KW-0862">Zinc</keyword>
<dbReference type="FunFam" id="3.30.160.60:FF:000072">
    <property type="entry name" value="zinc finger protein 143 isoform X1"/>
    <property type="match status" value="1"/>
</dbReference>
<sequence>MSDYPRTTEEIDQDFEDAYYVMWKVHQSPSGFQQGSWDPQTTHDILFSGNQMATPHGYQALDELPKKDGDVQINHYGQMTPRGIMSIQDGEQSHSRYEMSAYRGDQDFWAHQQMTSPGGSQPLWDGLLQTPGLDMIQHGGTAPRRSEECNLFQRLDNTPTWKDKSLGQAKTTSVDENVCSGQKPSPTVGGSDSGEKTSPGNQTLHVDASTYPASSFVAKGQNQESFSQIPSGLEQLPQENSHLDTQSPGTQKNSDTGRFLCTYQGCGKSYTKSFHLKDHMKKHTGEKAYVCNEPGCQWKFYRSGDLQRHKRKHGGQRLHSCANCDKNFSRLNYLKQHQKVCPGAFSNPGT</sequence>